<evidence type="ECO:0000313" key="2">
    <source>
        <dbReference type="EMBL" id="CAK0838028.1"/>
    </source>
</evidence>
<keyword evidence="3" id="KW-1185">Reference proteome</keyword>
<feature type="compositionally biased region" description="Acidic residues" evidence="1">
    <location>
        <begin position="168"/>
        <end position="177"/>
    </location>
</feature>
<name>A0ABN9SZG9_9DINO</name>
<gene>
    <name evidence="2" type="ORF">PCOR1329_LOCUS34065</name>
</gene>
<evidence type="ECO:0000313" key="3">
    <source>
        <dbReference type="Proteomes" id="UP001189429"/>
    </source>
</evidence>
<accession>A0ABN9SZG9</accession>
<feature type="region of interest" description="Disordered" evidence="1">
    <location>
        <begin position="209"/>
        <end position="238"/>
    </location>
</feature>
<sequence>MTVPVGPWYDAVADPDFFEHFGRQRGVLLEIPCYDDQRIEQGTMIVELTSVSVASSQGRWLEAKGVATSDPYYDWCVLDAPAGTRPPEPQAIHFGRGGPNHCASMKTGHDYAAHFSKARVVSIEGLTRGAIPWAAKSPAAEQVETDLAGKGSGGRPALPPSGFPAGADGDELFDVDDVGVPLADGRGDRGDPGGEGMQDRLAVLARDLLEGGGQRRGRSRARRSQEEPTGREERPRQCLFGQGGAVEIGSPLVRPAVHRLQPREIVGTLPPSGEIRRPRPGHGAGSAVAVLARVVVTGDPLVSAEAVFSSSLRSRLRGRRRWARSGSRSYFRDAPPSCSWSKQLQLVAYAQRYLGRLAARLLLKMGAIVSKGGGAMCASLG</sequence>
<comment type="caution">
    <text evidence="2">The sequence shown here is derived from an EMBL/GenBank/DDBJ whole genome shotgun (WGS) entry which is preliminary data.</text>
</comment>
<proteinExistence type="predicted"/>
<feature type="compositionally biased region" description="Basic and acidic residues" evidence="1">
    <location>
        <begin position="223"/>
        <end position="236"/>
    </location>
</feature>
<dbReference type="Proteomes" id="UP001189429">
    <property type="component" value="Unassembled WGS sequence"/>
</dbReference>
<reference evidence="2" key="1">
    <citation type="submission" date="2023-10" db="EMBL/GenBank/DDBJ databases">
        <authorList>
            <person name="Chen Y."/>
            <person name="Shah S."/>
            <person name="Dougan E. K."/>
            <person name="Thang M."/>
            <person name="Chan C."/>
        </authorList>
    </citation>
    <scope>NUCLEOTIDE SEQUENCE [LARGE SCALE GENOMIC DNA]</scope>
</reference>
<evidence type="ECO:0000256" key="1">
    <source>
        <dbReference type="SAM" id="MobiDB-lite"/>
    </source>
</evidence>
<dbReference type="EMBL" id="CAUYUJ010014193">
    <property type="protein sequence ID" value="CAK0838028.1"/>
    <property type="molecule type" value="Genomic_DNA"/>
</dbReference>
<protein>
    <submittedName>
        <fullName evidence="2">Uncharacterized protein</fullName>
    </submittedName>
</protein>
<feature type="region of interest" description="Disordered" evidence="1">
    <location>
        <begin position="136"/>
        <end position="197"/>
    </location>
</feature>
<organism evidence="2 3">
    <name type="scientific">Prorocentrum cordatum</name>
    <dbReference type="NCBI Taxonomy" id="2364126"/>
    <lineage>
        <taxon>Eukaryota</taxon>
        <taxon>Sar</taxon>
        <taxon>Alveolata</taxon>
        <taxon>Dinophyceae</taxon>
        <taxon>Prorocentrales</taxon>
        <taxon>Prorocentraceae</taxon>
        <taxon>Prorocentrum</taxon>
    </lineage>
</organism>